<accession>A0A5K1US11</accession>
<dbReference type="Gene3D" id="3.90.980.20">
    <property type="match status" value="1"/>
</dbReference>
<dbReference type="FunFam" id="3.90.980.20:FF:000017">
    <property type="entry name" value="Uncharacterized protein"/>
    <property type="match status" value="1"/>
</dbReference>
<dbReference type="VEuPathDB" id="AmoebaDB:EHI5A_123080"/>
<dbReference type="EMBL" id="BDEQ01000001">
    <property type="protein sequence ID" value="GAT93326.1"/>
    <property type="molecule type" value="Genomic_DNA"/>
</dbReference>
<dbReference type="VEuPathDB" id="AmoebaDB:EHI_159900"/>
<evidence type="ECO:0000313" key="1">
    <source>
        <dbReference type="EMBL" id="GAT93326.1"/>
    </source>
</evidence>
<name>A0A5K1US11_ENTHI</name>
<organism evidence="1 2">
    <name type="scientific">Entamoeba histolytica</name>
    <dbReference type="NCBI Taxonomy" id="5759"/>
    <lineage>
        <taxon>Eukaryota</taxon>
        <taxon>Amoebozoa</taxon>
        <taxon>Evosea</taxon>
        <taxon>Archamoebae</taxon>
        <taxon>Mastigamoebida</taxon>
        <taxon>Entamoebidae</taxon>
        <taxon>Entamoeba</taxon>
    </lineage>
</organism>
<dbReference type="VEuPathDB" id="AmoebaDB:EHI7A_194310"/>
<dbReference type="AlphaFoldDB" id="A0A5K1US11"/>
<dbReference type="OMA" id="FYDEPHY"/>
<gene>
    <name evidence="1" type="ORF">CL6EHI_159900</name>
</gene>
<proteinExistence type="predicted"/>
<sequence>MNMKCNCLFCKEFSDSIKAQKRLAWTTLCRLAFLSIYQRTPVDFINVRDIFKFLSVHWDVLSHLEQMKKKNWKKSILDALNHSDYFESGMSQYHTNGYWRLTDKSLPNVKNRKNKENNVKISSPQIPLNPIKFEIDILQDKTENKPPKRPQHVFDIPKEEKKSFFETTQNFTPFSSYYQKQSSYYPPCDPFYDEPRYPSYQYPLH</sequence>
<comment type="caution">
    <text evidence="1">The sequence shown here is derived from an EMBL/GenBank/DDBJ whole genome shotgun (WGS) entry which is preliminary data.</text>
</comment>
<dbReference type="VEuPathDB" id="AmoebaDB:EHI8A_242740"/>
<dbReference type="VEuPathDB" id="AmoebaDB:KM1_069120"/>
<reference evidence="1 2" key="1">
    <citation type="submission" date="2016-05" db="EMBL/GenBank/DDBJ databases">
        <title>First whole genome sequencing of Entamoeba histolytica HM1:IMSS-clone-6.</title>
        <authorList>
            <person name="Mukherjee Avik.K."/>
            <person name="Izumyama S."/>
            <person name="Nakada-Tsukui K."/>
            <person name="Nozaki T."/>
        </authorList>
    </citation>
    <scope>NUCLEOTIDE SEQUENCE [LARGE SCALE GENOMIC DNA]</scope>
    <source>
        <strain evidence="1 2">HM1:IMSS clone 6</strain>
    </source>
</reference>
<evidence type="ECO:0000313" key="2">
    <source>
        <dbReference type="Proteomes" id="UP000078387"/>
    </source>
</evidence>
<protein>
    <submittedName>
        <fullName evidence="1">Uncharacterized protein</fullName>
    </submittedName>
</protein>
<dbReference type="Proteomes" id="UP000078387">
    <property type="component" value="Unassembled WGS sequence"/>
</dbReference>